<evidence type="ECO:0000313" key="1">
    <source>
        <dbReference type="EMBL" id="KAJ4367081.1"/>
    </source>
</evidence>
<reference evidence="1" key="1">
    <citation type="submission" date="2022-10" db="EMBL/GenBank/DDBJ databases">
        <title>Tapping the CABI collections for fungal endophytes: first genome assemblies for Collariella, Neodidymelliopsis, Ascochyta clinopodiicola, Didymella pomorum, Didymosphaeria variabile, Neocosmospora piperis and Neocucurbitaria cava.</title>
        <authorList>
            <person name="Hill R."/>
        </authorList>
    </citation>
    <scope>NUCLEOTIDE SEQUENCE</scope>
    <source>
        <strain evidence="1">IMI 356814</strain>
    </source>
</reference>
<name>A0A9W8Y6Q9_9PLEO</name>
<keyword evidence="2" id="KW-1185">Reference proteome</keyword>
<protein>
    <submittedName>
        <fullName evidence="1">Uncharacterized protein</fullName>
    </submittedName>
</protein>
<dbReference type="Proteomes" id="UP001140560">
    <property type="component" value="Unassembled WGS sequence"/>
</dbReference>
<dbReference type="OrthoDB" id="427518at2759"/>
<proteinExistence type="predicted"/>
<organism evidence="1 2">
    <name type="scientific">Neocucurbitaria cava</name>
    <dbReference type="NCBI Taxonomy" id="798079"/>
    <lineage>
        <taxon>Eukaryota</taxon>
        <taxon>Fungi</taxon>
        <taxon>Dikarya</taxon>
        <taxon>Ascomycota</taxon>
        <taxon>Pezizomycotina</taxon>
        <taxon>Dothideomycetes</taxon>
        <taxon>Pleosporomycetidae</taxon>
        <taxon>Pleosporales</taxon>
        <taxon>Pleosporineae</taxon>
        <taxon>Cucurbitariaceae</taxon>
        <taxon>Neocucurbitaria</taxon>
    </lineage>
</organism>
<sequence length="235" mass="26340">MLDYISTTHQEDVKDLEERSMKLMSINDAFMKFLKSRDRSETIQHIEVACFFEQYAMYKAKKKIGHIVPKGSACLPGIDPQSIQANHREMVQFEDEDREGYKSICHRLNQWISNLDKESKSSKDRGYSVTMGDVNYQDKIENNRGVVMGHAHSTATDGVRITGSSTINNYHGTKPRDDEANDSFIWMSESGHTSTKTNIVTEFGNGCWVGGDPCDHGVLVPPTGDEENVAGQQAA</sequence>
<accession>A0A9W8Y6Q9</accession>
<dbReference type="AlphaFoldDB" id="A0A9W8Y6Q9"/>
<evidence type="ECO:0000313" key="2">
    <source>
        <dbReference type="Proteomes" id="UP001140560"/>
    </source>
</evidence>
<dbReference type="EMBL" id="JAPEUY010000013">
    <property type="protein sequence ID" value="KAJ4367081.1"/>
    <property type="molecule type" value="Genomic_DNA"/>
</dbReference>
<gene>
    <name evidence="1" type="ORF">N0V83_007611</name>
</gene>
<comment type="caution">
    <text evidence="1">The sequence shown here is derived from an EMBL/GenBank/DDBJ whole genome shotgun (WGS) entry which is preliminary data.</text>
</comment>